<dbReference type="PROSITE" id="PS00973">
    <property type="entry name" value="USP_2"/>
    <property type="match status" value="1"/>
</dbReference>
<reference evidence="5" key="1">
    <citation type="submission" date="2021-07" db="EMBL/GenBank/DDBJ databases">
        <authorList>
            <person name="Catto M.A."/>
            <person name="Jacobson A."/>
            <person name="Kennedy G."/>
            <person name="Labadie P."/>
            <person name="Hunt B.G."/>
            <person name="Srinivasan R."/>
        </authorList>
    </citation>
    <scope>NUCLEOTIDE SEQUENCE</scope>
    <source>
        <strain evidence="5">PL_HMW_Pooled</strain>
        <tissue evidence="5">Head</tissue>
    </source>
</reference>
<feature type="region of interest" description="Disordered" evidence="3">
    <location>
        <begin position="427"/>
        <end position="448"/>
    </location>
</feature>
<dbReference type="InterPro" id="IPR038765">
    <property type="entry name" value="Papain-like_cys_pep_sf"/>
</dbReference>
<dbReference type="PANTHER" id="PTHR21646">
    <property type="entry name" value="UBIQUITIN CARBOXYL-TERMINAL HYDROLASE"/>
    <property type="match status" value="1"/>
</dbReference>
<evidence type="ECO:0000256" key="2">
    <source>
        <dbReference type="ARBA" id="ARBA00012759"/>
    </source>
</evidence>
<feature type="non-terminal residue" evidence="5">
    <location>
        <position position="1"/>
    </location>
</feature>
<dbReference type="InterPro" id="IPR018200">
    <property type="entry name" value="USP_CS"/>
</dbReference>
<evidence type="ECO:0000256" key="1">
    <source>
        <dbReference type="ARBA" id="ARBA00000707"/>
    </source>
</evidence>
<dbReference type="CDD" id="cd02257">
    <property type="entry name" value="Peptidase_C19"/>
    <property type="match status" value="1"/>
</dbReference>
<feature type="domain" description="USP" evidence="4">
    <location>
        <begin position="5"/>
        <end position="325"/>
    </location>
</feature>
<protein>
    <recommendedName>
        <fullName evidence="2">ubiquitinyl hydrolase 1</fullName>
        <ecNumber evidence="2">3.4.19.12</ecNumber>
    </recommendedName>
</protein>
<dbReference type="Gene3D" id="3.90.70.10">
    <property type="entry name" value="Cysteine proteinases"/>
    <property type="match status" value="1"/>
</dbReference>
<dbReference type="AlphaFoldDB" id="A0AAE1HJW1"/>
<keyword evidence="5" id="KW-0378">Hydrolase</keyword>
<dbReference type="Proteomes" id="UP001219518">
    <property type="component" value="Unassembled WGS sequence"/>
</dbReference>
<sequence>LSGPKGLINLGATCYINGIIQCLMGLKELTFLLANQRKSGPVSSALLDVLLSLDSVGEAEDISEFLCIIAQHWENYRPNTQMDSEEFLTFLLLAIHEEMKTITGNLEVVVGADMIENCINAWTCHNTSTVSSLFSVQIVTLTFCSNCKFSHGQYSDINSHLSVELPLVENTRKKQEMKTPIRLEDCLLSFTKEEEQTDAICSSCKCVGIKHRLIIGRLPPVLVIHLKRFKLYYNGSLKKIVREVFIPERLDLAPYTVELLQSNTSYRLIGMTDHHGTSINNGHYTAVSLRDERWYHFDDTKVSNTTSRKLRSASTTAYLVWYRLNKDLEGDLPLDKIPTTLTDKGAFIAKTPEVETNTSCSYNDTADRHFINSDGESEVDMFAMTDESDTDSDNRIFQLEMPKSCNTTYSEWHPDKAARTLNNLNIKPTPQVPDPSQQEPNHVPPSQLCDHPLYDLDIMDPQLTEDDVPGAKLNIDDIDMYDTGTLKRWLQCRRITTKEVKADLKSRVTFHVLNGKENKIYQGFEGGKWYEE</sequence>
<dbReference type="PROSITE" id="PS50235">
    <property type="entry name" value="USP_3"/>
    <property type="match status" value="1"/>
</dbReference>
<reference evidence="5" key="2">
    <citation type="journal article" date="2023" name="BMC Genomics">
        <title>Pest status, molecular evolution, and epigenetic factors derived from the genome assembly of Frankliniella fusca, a thysanopteran phytovirus vector.</title>
        <authorList>
            <person name="Catto M.A."/>
            <person name="Labadie P.E."/>
            <person name="Jacobson A.L."/>
            <person name="Kennedy G.G."/>
            <person name="Srinivasan R."/>
            <person name="Hunt B.G."/>
        </authorList>
    </citation>
    <scope>NUCLEOTIDE SEQUENCE</scope>
    <source>
        <strain evidence="5">PL_HMW_Pooled</strain>
    </source>
</reference>
<comment type="caution">
    <text evidence="5">The sequence shown here is derived from an EMBL/GenBank/DDBJ whole genome shotgun (WGS) entry which is preliminary data.</text>
</comment>
<proteinExistence type="predicted"/>
<dbReference type="SUPFAM" id="SSF54001">
    <property type="entry name" value="Cysteine proteinases"/>
    <property type="match status" value="1"/>
</dbReference>
<gene>
    <name evidence="5" type="ORF">KUF71_000114</name>
</gene>
<evidence type="ECO:0000259" key="4">
    <source>
        <dbReference type="PROSITE" id="PS50235"/>
    </source>
</evidence>
<evidence type="ECO:0000256" key="3">
    <source>
        <dbReference type="SAM" id="MobiDB-lite"/>
    </source>
</evidence>
<dbReference type="EMBL" id="JAHWGI010001108">
    <property type="protein sequence ID" value="KAK3922712.1"/>
    <property type="molecule type" value="Genomic_DNA"/>
</dbReference>
<dbReference type="EC" id="3.4.19.12" evidence="2"/>
<keyword evidence="6" id="KW-1185">Reference proteome</keyword>
<dbReference type="InterPro" id="IPR050185">
    <property type="entry name" value="Ub_carboxyl-term_hydrolase"/>
</dbReference>
<accession>A0AAE1HJW1</accession>
<evidence type="ECO:0000313" key="5">
    <source>
        <dbReference type="EMBL" id="KAK3922712.1"/>
    </source>
</evidence>
<dbReference type="Pfam" id="PF00443">
    <property type="entry name" value="UCH"/>
    <property type="match status" value="1"/>
</dbReference>
<feature type="compositionally biased region" description="Polar residues" evidence="3">
    <location>
        <begin position="427"/>
        <end position="440"/>
    </location>
</feature>
<comment type="catalytic activity">
    <reaction evidence="1">
        <text>Thiol-dependent hydrolysis of ester, thioester, amide, peptide and isopeptide bonds formed by the C-terminal Gly of ubiquitin (a 76-residue protein attached to proteins as an intracellular targeting signal).</text>
        <dbReference type="EC" id="3.4.19.12"/>
    </reaction>
</comment>
<name>A0AAE1HJW1_9NEOP</name>
<dbReference type="InterPro" id="IPR001394">
    <property type="entry name" value="Peptidase_C19_UCH"/>
</dbReference>
<evidence type="ECO:0000313" key="6">
    <source>
        <dbReference type="Proteomes" id="UP001219518"/>
    </source>
</evidence>
<dbReference type="InterPro" id="IPR028889">
    <property type="entry name" value="USP"/>
</dbReference>
<organism evidence="5 6">
    <name type="scientific">Frankliniella fusca</name>
    <dbReference type="NCBI Taxonomy" id="407009"/>
    <lineage>
        <taxon>Eukaryota</taxon>
        <taxon>Metazoa</taxon>
        <taxon>Ecdysozoa</taxon>
        <taxon>Arthropoda</taxon>
        <taxon>Hexapoda</taxon>
        <taxon>Insecta</taxon>
        <taxon>Pterygota</taxon>
        <taxon>Neoptera</taxon>
        <taxon>Paraneoptera</taxon>
        <taxon>Thysanoptera</taxon>
        <taxon>Terebrantia</taxon>
        <taxon>Thripoidea</taxon>
        <taxon>Thripidae</taxon>
        <taxon>Frankliniella</taxon>
    </lineage>
</organism>
<dbReference type="GO" id="GO:0004843">
    <property type="term" value="F:cysteine-type deubiquitinase activity"/>
    <property type="evidence" value="ECO:0007669"/>
    <property type="project" value="UniProtKB-EC"/>
</dbReference>
<dbReference type="GO" id="GO:0016579">
    <property type="term" value="P:protein deubiquitination"/>
    <property type="evidence" value="ECO:0007669"/>
    <property type="project" value="InterPro"/>
</dbReference>